<accession>C7CG83</accession>
<dbReference type="KEGG" id="mdi:METDI4572"/>
<feature type="compositionally biased region" description="Low complexity" evidence="1">
    <location>
        <begin position="16"/>
        <end position="28"/>
    </location>
</feature>
<feature type="region of interest" description="Disordered" evidence="1">
    <location>
        <begin position="1"/>
        <end position="46"/>
    </location>
</feature>
<keyword evidence="2" id="KW-0812">Transmembrane</keyword>
<evidence type="ECO:0000256" key="1">
    <source>
        <dbReference type="SAM" id="MobiDB-lite"/>
    </source>
</evidence>
<evidence type="ECO:0000256" key="2">
    <source>
        <dbReference type="SAM" id="Phobius"/>
    </source>
</evidence>
<protein>
    <submittedName>
        <fullName evidence="3">Uncharacterized protein</fullName>
    </submittedName>
</protein>
<organism evidence="3 4">
    <name type="scientific">Methylorubrum extorquens (strain DSM 6343 / CIP 106787 / DM4)</name>
    <name type="common">Methylobacterium extorquens</name>
    <dbReference type="NCBI Taxonomy" id="661410"/>
    <lineage>
        <taxon>Bacteria</taxon>
        <taxon>Pseudomonadati</taxon>
        <taxon>Pseudomonadota</taxon>
        <taxon>Alphaproteobacteria</taxon>
        <taxon>Hyphomicrobiales</taxon>
        <taxon>Methylobacteriaceae</taxon>
        <taxon>Methylorubrum</taxon>
    </lineage>
</organism>
<sequence>MPQPTFGDQATREVLATATPTATTRTPRGPCCRLNLAPDAPRPSRAEGKSMFGTEVFVVLAGVVGAIAFMVAGRPASDRFLPW</sequence>
<proteinExistence type="predicted"/>
<gene>
    <name evidence="3" type="ORF">METD_I4572</name>
</gene>
<keyword evidence="2" id="KW-1133">Transmembrane helix</keyword>
<name>C7CG83_METED</name>
<keyword evidence="2" id="KW-0472">Membrane</keyword>
<dbReference type="Proteomes" id="UP000008070">
    <property type="component" value="Chromosome"/>
</dbReference>
<evidence type="ECO:0000313" key="3">
    <source>
        <dbReference type="EMBL" id="CAX26195.1"/>
    </source>
</evidence>
<reference evidence="4" key="1">
    <citation type="journal article" date="2009" name="PLoS ONE">
        <title>Methylobacterium genome sequences: a reference blueprint to investigate microbial metabolism of C1 compounds from natural and industrial sources.</title>
        <authorList>
            <person name="Vuilleumier S."/>
            <person name="Chistoserdova L."/>
            <person name="Lee M.-C."/>
            <person name="Bringel F."/>
            <person name="Lajus A."/>
            <person name="Zhou Y."/>
            <person name="Gourion B."/>
            <person name="Barbe V."/>
            <person name="Chang J."/>
            <person name="Cruveiller S."/>
            <person name="Dossat C."/>
            <person name="Gillett W."/>
            <person name="Gruffaz C."/>
            <person name="Haugen E."/>
            <person name="Hourcade E."/>
            <person name="Levy R."/>
            <person name="Mangenot S."/>
            <person name="Muller E."/>
            <person name="Nadalig T."/>
            <person name="Pagni M."/>
            <person name="Penny C."/>
            <person name="Peyraud R."/>
            <person name="Robinson D.G."/>
            <person name="Roche D."/>
            <person name="Rouy Z."/>
            <person name="Saenampechek C."/>
            <person name="Salvignol G."/>
            <person name="Vallenet D."/>
            <person name="Wu Z."/>
            <person name="Marx C.J."/>
            <person name="Vorholt J.A."/>
            <person name="Olson M.V."/>
            <person name="Kaul R."/>
            <person name="Weissenbach J."/>
            <person name="Medigue C."/>
            <person name="Lidstrom M.E."/>
        </authorList>
    </citation>
    <scope>NUCLEOTIDE SEQUENCE [LARGE SCALE GENOMIC DNA]</scope>
    <source>
        <strain evidence="4">DSM 6343 / CIP 106787 / DM4</strain>
    </source>
</reference>
<dbReference type="AlphaFoldDB" id="C7CG83"/>
<dbReference type="EMBL" id="FP103042">
    <property type="protein sequence ID" value="CAX26195.1"/>
    <property type="molecule type" value="Genomic_DNA"/>
</dbReference>
<evidence type="ECO:0000313" key="4">
    <source>
        <dbReference type="Proteomes" id="UP000008070"/>
    </source>
</evidence>
<feature type="transmembrane region" description="Helical" evidence="2">
    <location>
        <begin position="52"/>
        <end position="73"/>
    </location>
</feature>
<dbReference type="HOGENOM" id="CLU_2538679_0_0_5"/>